<dbReference type="PROSITE" id="PS51257">
    <property type="entry name" value="PROKAR_LIPOPROTEIN"/>
    <property type="match status" value="1"/>
</dbReference>
<dbReference type="Proteomes" id="UP000711614">
    <property type="component" value="Unassembled WGS sequence"/>
</dbReference>
<keyword evidence="3" id="KW-1185">Reference proteome</keyword>
<dbReference type="Pfam" id="PF14262">
    <property type="entry name" value="Cthe_2159"/>
    <property type="match status" value="2"/>
</dbReference>
<feature type="signal peptide" evidence="1">
    <location>
        <begin position="1"/>
        <end position="28"/>
    </location>
</feature>
<feature type="chain" id="PRO_5046660250" description="Carbohydrate-binding domain-containing protein" evidence="1">
    <location>
        <begin position="29"/>
        <end position="539"/>
    </location>
</feature>
<evidence type="ECO:0008006" key="4">
    <source>
        <dbReference type="Google" id="ProtNLM"/>
    </source>
</evidence>
<gene>
    <name evidence="2" type="ORF">JOF48_001646</name>
</gene>
<accession>A0ABS4YVM0</accession>
<evidence type="ECO:0000313" key="3">
    <source>
        <dbReference type="Proteomes" id="UP000711614"/>
    </source>
</evidence>
<organism evidence="2 3">
    <name type="scientific">Arthrobacter stackebrandtii</name>
    <dbReference type="NCBI Taxonomy" id="272161"/>
    <lineage>
        <taxon>Bacteria</taxon>
        <taxon>Bacillati</taxon>
        <taxon>Actinomycetota</taxon>
        <taxon>Actinomycetes</taxon>
        <taxon>Micrococcales</taxon>
        <taxon>Micrococcaceae</taxon>
        <taxon>Arthrobacter</taxon>
    </lineage>
</organism>
<evidence type="ECO:0000256" key="1">
    <source>
        <dbReference type="SAM" id="SignalP"/>
    </source>
</evidence>
<reference evidence="2 3" key="1">
    <citation type="submission" date="2021-03" db="EMBL/GenBank/DDBJ databases">
        <title>Sequencing the genomes of 1000 actinobacteria strains.</title>
        <authorList>
            <person name="Klenk H.-P."/>
        </authorList>
    </citation>
    <scope>NUCLEOTIDE SEQUENCE [LARGE SCALE GENOMIC DNA]</scope>
    <source>
        <strain evidence="2 3">DSM 16005</strain>
    </source>
</reference>
<proteinExistence type="predicted"/>
<protein>
    <recommendedName>
        <fullName evidence="4">Carbohydrate-binding domain-containing protein</fullName>
    </recommendedName>
</protein>
<evidence type="ECO:0000313" key="2">
    <source>
        <dbReference type="EMBL" id="MBP2412847.1"/>
    </source>
</evidence>
<sequence length="539" mass="51422">MKFLPKAKQVTSVAAFALALALAGCSSASTGTTPVPTSSATSSAADAAGTATDASAASGAAASGTSAELAASIADATHFDDDDLAWDAATETSITLANGSGTAAGANAANVAVHSGVLTISAGGTYRISGSLDDGSIVVAAADDVVRIVLDDANISSATGPVVDIQSANEVLLYLAGGTANTLSDGSSYANTATDAPNAAVYSKADLTIAGPGSLTVHGNYADGVVSQDGLVLASGTVTVDAIDDGIKGKDYLALLDGSYTVKAGDDGVKSTNDTDADRGWLLLAGGSLNVAAGDDGIKAATTLTISGGTATVAESNEGLEAAHIAISGGIVNVTSSDDGINAAGGSSTGTGTAEAPADAPVGGMGRGMGGGMDEVGDFSLDISGGAITVNADGDGLDSNGNATISGGTVVVNGPTTDGNGALDVNGDLTVTGGTLTAVGSAGMAVAPSDSSSQSGLQFTFDSTIPSGTTLNITDSSGAVVAAFVTAKAASSLVFTSPDISAGAQYTVNSGGSGATDGATQLASVTAGDYTTAPAPGRR</sequence>
<name>A0ABS4YVM0_9MICC</name>
<keyword evidence="1" id="KW-0732">Signal</keyword>
<dbReference type="EMBL" id="JAGIOI010000001">
    <property type="protein sequence ID" value="MBP2412847.1"/>
    <property type="molecule type" value="Genomic_DNA"/>
</dbReference>
<dbReference type="InterPro" id="IPR025584">
    <property type="entry name" value="Cthe_2159"/>
</dbReference>
<dbReference type="RefSeq" id="WP_209679417.1">
    <property type="nucleotide sequence ID" value="NZ_JAGIOI010000001.1"/>
</dbReference>
<comment type="caution">
    <text evidence="2">The sequence shown here is derived from an EMBL/GenBank/DDBJ whole genome shotgun (WGS) entry which is preliminary data.</text>
</comment>